<dbReference type="Gene3D" id="1.10.10.60">
    <property type="entry name" value="Homeodomain-like"/>
    <property type="match status" value="2"/>
</dbReference>
<dbReference type="PROSITE" id="PS00041">
    <property type="entry name" value="HTH_ARAC_FAMILY_1"/>
    <property type="match status" value="1"/>
</dbReference>
<comment type="caution">
    <text evidence="6">The sequence shown here is derived from an EMBL/GenBank/DDBJ whole genome shotgun (WGS) entry which is preliminary data.</text>
</comment>
<keyword evidence="4" id="KW-0472">Membrane</keyword>
<feature type="transmembrane region" description="Helical" evidence="4">
    <location>
        <begin position="36"/>
        <end position="55"/>
    </location>
</feature>
<evidence type="ECO:0000256" key="4">
    <source>
        <dbReference type="SAM" id="Phobius"/>
    </source>
</evidence>
<evidence type="ECO:0000259" key="5">
    <source>
        <dbReference type="PROSITE" id="PS01124"/>
    </source>
</evidence>
<keyword evidence="7" id="KW-1185">Reference proteome</keyword>
<reference evidence="6" key="1">
    <citation type="submission" date="2022-11" db="EMBL/GenBank/DDBJ databases">
        <title>High-quality draft genome sequence of Galbibacter sp. strain CMA-7.</title>
        <authorList>
            <person name="Wei L."/>
            <person name="Dong C."/>
            <person name="Shao Z."/>
        </authorList>
    </citation>
    <scope>NUCLEOTIDE SEQUENCE</scope>
    <source>
        <strain evidence="6">CMA-7</strain>
    </source>
</reference>
<organism evidence="6 7">
    <name type="scientific">Galbibacter pacificus</name>
    <dbReference type="NCBI Taxonomy" id="2996052"/>
    <lineage>
        <taxon>Bacteria</taxon>
        <taxon>Pseudomonadati</taxon>
        <taxon>Bacteroidota</taxon>
        <taxon>Flavobacteriia</taxon>
        <taxon>Flavobacteriales</taxon>
        <taxon>Flavobacteriaceae</taxon>
        <taxon>Galbibacter</taxon>
    </lineage>
</organism>
<feature type="transmembrane region" description="Helical" evidence="4">
    <location>
        <begin position="6"/>
        <end position="24"/>
    </location>
</feature>
<dbReference type="PRINTS" id="PR00032">
    <property type="entry name" value="HTHARAC"/>
</dbReference>
<dbReference type="PROSITE" id="PS01124">
    <property type="entry name" value="HTH_ARAC_FAMILY_2"/>
    <property type="match status" value="1"/>
</dbReference>
<sequence>MTIWEILLLFFSFQSVLLGIFLFIKNRGYSYANRLFAIFLFMFGYGIYYVIMYWSGYSDTIKTAITFTFEIPFALFGPIFYFYVRNVVSGKKITIRDVYHFIPVICVFVSYGAFIFLPLERKLYLKQNGQIDQAIIEIPYFGYLLALLVIAYGIFTYWKFVKAYKEDFDLRIWLKTINLNFILFGLSFVVYFIIIYFGTMTKEYDYLISYAMVFFIGAASYFCIIQPEVFNGTPIGKVIPFAKYETSGLPTQFAKELKIQLKELMKSEKPYLNPNLNLDELASIMNISRHHASQLINEHFDRNFYEFINLYRVDEAKGMLKEGKNLNIEDIAFQCGFNNRISFYRAFKKSEGVPPTKFREHYQAS</sequence>
<evidence type="ECO:0000256" key="2">
    <source>
        <dbReference type="ARBA" id="ARBA00023125"/>
    </source>
</evidence>
<feature type="transmembrane region" description="Helical" evidence="4">
    <location>
        <begin position="179"/>
        <end position="198"/>
    </location>
</feature>
<evidence type="ECO:0000313" key="7">
    <source>
        <dbReference type="Proteomes" id="UP001153642"/>
    </source>
</evidence>
<dbReference type="Proteomes" id="UP001153642">
    <property type="component" value="Unassembled WGS sequence"/>
</dbReference>
<accession>A0ABT6FR07</accession>
<feature type="transmembrane region" description="Helical" evidence="4">
    <location>
        <begin position="61"/>
        <end position="84"/>
    </location>
</feature>
<dbReference type="InterPro" id="IPR009057">
    <property type="entry name" value="Homeodomain-like_sf"/>
</dbReference>
<protein>
    <submittedName>
        <fullName evidence="6">Helix-turn-helix domain-containing protein</fullName>
    </submittedName>
</protein>
<keyword evidence="3" id="KW-0804">Transcription</keyword>
<feature type="domain" description="HTH araC/xylS-type" evidence="5">
    <location>
        <begin position="262"/>
        <end position="361"/>
    </location>
</feature>
<evidence type="ECO:0000256" key="1">
    <source>
        <dbReference type="ARBA" id="ARBA00023015"/>
    </source>
</evidence>
<dbReference type="InterPro" id="IPR018062">
    <property type="entry name" value="HTH_AraC-typ_CS"/>
</dbReference>
<keyword evidence="4" id="KW-0812">Transmembrane</keyword>
<proteinExistence type="predicted"/>
<feature type="transmembrane region" description="Helical" evidence="4">
    <location>
        <begin position="204"/>
        <end position="224"/>
    </location>
</feature>
<feature type="transmembrane region" description="Helical" evidence="4">
    <location>
        <begin position="138"/>
        <end position="158"/>
    </location>
</feature>
<dbReference type="PANTHER" id="PTHR43280:SF29">
    <property type="entry name" value="ARAC-FAMILY TRANSCRIPTIONAL REGULATOR"/>
    <property type="match status" value="1"/>
</dbReference>
<dbReference type="SUPFAM" id="SSF46689">
    <property type="entry name" value="Homeodomain-like"/>
    <property type="match status" value="1"/>
</dbReference>
<keyword evidence="2" id="KW-0238">DNA-binding</keyword>
<keyword evidence="4" id="KW-1133">Transmembrane helix</keyword>
<dbReference type="RefSeq" id="WP_277899034.1">
    <property type="nucleotide sequence ID" value="NZ_JAPMUA010000002.1"/>
</dbReference>
<evidence type="ECO:0000256" key="3">
    <source>
        <dbReference type="ARBA" id="ARBA00023163"/>
    </source>
</evidence>
<dbReference type="InterPro" id="IPR018060">
    <property type="entry name" value="HTH_AraC"/>
</dbReference>
<feature type="transmembrane region" description="Helical" evidence="4">
    <location>
        <begin position="98"/>
        <end position="118"/>
    </location>
</feature>
<dbReference type="InterPro" id="IPR020449">
    <property type="entry name" value="Tscrpt_reg_AraC-type_HTH"/>
</dbReference>
<keyword evidence="1" id="KW-0805">Transcription regulation</keyword>
<dbReference type="EMBL" id="JAPMUA010000002">
    <property type="protein sequence ID" value="MDG3585709.1"/>
    <property type="molecule type" value="Genomic_DNA"/>
</dbReference>
<gene>
    <name evidence="6" type="ORF">OSR52_07490</name>
</gene>
<evidence type="ECO:0000313" key="6">
    <source>
        <dbReference type="EMBL" id="MDG3585709.1"/>
    </source>
</evidence>
<dbReference type="Pfam" id="PF12833">
    <property type="entry name" value="HTH_18"/>
    <property type="match status" value="1"/>
</dbReference>
<name>A0ABT6FR07_9FLAO</name>
<dbReference type="PANTHER" id="PTHR43280">
    <property type="entry name" value="ARAC-FAMILY TRANSCRIPTIONAL REGULATOR"/>
    <property type="match status" value="1"/>
</dbReference>
<dbReference type="SMART" id="SM00342">
    <property type="entry name" value="HTH_ARAC"/>
    <property type="match status" value="1"/>
</dbReference>